<feature type="region of interest" description="Disordered" evidence="2">
    <location>
        <begin position="575"/>
        <end position="603"/>
    </location>
</feature>
<dbReference type="Proteomes" id="UP000045706">
    <property type="component" value="Unassembled WGS sequence"/>
</dbReference>
<dbReference type="PANTHER" id="PTHR46910:SF23">
    <property type="entry name" value="THIAMINE REPRESSIBLE GENES REGULATORY PROTEIN THI1"/>
    <property type="match status" value="1"/>
</dbReference>
<evidence type="ECO:0000259" key="3">
    <source>
        <dbReference type="SMART" id="SM00906"/>
    </source>
</evidence>
<dbReference type="CDD" id="cd12148">
    <property type="entry name" value="fungal_TF_MHR"/>
    <property type="match status" value="1"/>
</dbReference>
<dbReference type="AlphaFoldDB" id="A0A0G4NDZ8"/>
<keyword evidence="1" id="KW-0539">Nucleus</keyword>
<dbReference type="PANTHER" id="PTHR46910">
    <property type="entry name" value="TRANSCRIPTION FACTOR PDR1"/>
    <property type="match status" value="1"/>
</dbReference>
<sequence length="990" mass="107029">MFSPKQPLAQSTEAAQPAHAMQQQQQQPQRHPHPPLPPPQQQPLPAAPTPAQDDEGLRPKKTKTRPRRVADGNRQRSARAVAASRHASSPEQGDAELRQRASNMERLLVHFVGNISLDAQTLQGLADSLDQERSGPGHGPPPALGTTGKALERRRLSSRERREDGGGGGALGSREGNVETDSNASEYIKVDDDITVQPLENNVTRVDYSGEFSHWNFSMRIKNWIEKCGPYRTDAPDAPKIKEFYRAEELQSSSDTAVLLSALPPRYIVDFLVRAFFTYAETNYFYVDRTWLVKRLDAVYENPTSLTRRDVPTVCIMFTVFAIGTQYAYLDSPHDKTDDPSPFSEDSVGVKMYQQACRLVPDVITIASLESVQAILLIGLYTLPLDPSGLSYTYFNLAVKLAIRNGMHRKHPNNGLDQVVRETRNRVWWTACTIEKRIGTFHGRPISIAMSDIDAELPVDRPEIWPGPGPQNTIYLLATLHLNRELARIAPEISTFKTYDKQAIFTALARLVDIKDELQSWWRSLPSGPFCKDADRDPTAPVSRAAIHLRLEYCHVRMYAGRLFITPRGPLAINASPGSSTATDAPGTAGSGSAAHRNSGPSRNAQRRAALVADCVDAALDIVDTCRLLRGTIGLARASYTEFSALRVGLLVLLTQCLEHRGANRTERLRAALGDGMAMLKDMSTWGASARFDASLIEAFEHAIARLGAEEDEADGRFPGGGGGGWRETDYEMFKRWEMLWQTDAAAAASGRMEPGAAAAGPSGFDPGAAPMDVSPMGGDGTDWGDDVKAPGPMMMPPGAGPDGRFPGGGGAGWRETDYEMFKRWEMLWQTDAAAAASGRMEPGAAAAGPSGFDPGAAPMDVSPMGGDGTDWGDDVKAPGPMMMPPGAGPMFGMDEHFGSVPMLEGLSAVLGYGYGLDLENMGPAGSRSNGWGAPGPMMMPPGAGPMFGMDEHFGSVPMLEGLSAVLGYGYGLDLENMGPAGSRSNGWGV</sequence>
<feature type="region of interest" description="Disordered" evidence="2">
    <location>
        <begin position="841"/>
        <end position="873"/>
    </location>
</feature>
<dbReference type="EMBL" id="CVQI01034162">
    <property type="protein sequence ID" value="CRK44614.1"/>
    <property type="molecule type" value="Genomic_DNA"/>
</dbReference>
<dbReference type="GO" id="GO:0008270">
    <property type="term" value="F:zinc ion binding"/>
    <property type="evidence" value="ECO:0007669"/>
    <property type="project" value="InterPro"/>
</dbReference>
<evidence type="ECO:0000256" key="2">
    <source>
        <dbReference type="SAM" id="MobiDB-lite"/>
    </source>
</evidence>
<evidence type="ECO:0000313" key="4">
    <source>
        <dbReference type="EMBL" id="CRK44614.1"/>
    </source>
</evidence>
<name>A0A0G4NDZ8_VERLO</name>
<accession>A0A0G4NDZ8</accession>
<dbReference type="SMART" id="SM00906">
    <property type="entry name" value="Fungal_trans"/>
    <property type="match status" value="1"/>
</dbReference>
<feature type="region of interest" description="Disordered" evidence="2">
    <location>
        <begin position="129"/>
        <end position="185"/>
    </location>
</feature>
<reference evidence="5" key="1">
    <citation type="submission" date="2015-05" db="EMBL/GenBank/DDBJ databases">
        <authorList>
            <person name="Fogelqvist Johan"/>
        </authorList>
    </citation>
    <scope>NUCLEOTIDE SEQUENCE [LARGE SCALE GENOMIC DNA]</scope>
</reference>
<feature type="compositionally biased region" description="Low complexity" evidence="2">
    <location>
        <begin position="78"/>
        <end position="89"/>
    </location>
</feature>
<feature type="compositionally biased region" description="Pro residues" evidence="2">
    <location>
        <begin position="34"/>
        <end position="48"/>
    </location>
</feature>
<dbReference type="GO" id="GO:0003677">
    <property type="term" value="F:DNA binding"/>
    <property type="evidence" value="ECO:0007669"/>
    <property type="project" value="InterPro"/>
</dbReference>
<dbReference type="InterPro" id="IPR007219">
    <property type="entry name" value="XnlR_reg_dom"/>
</dbReference>
<feature type="region of interest" description="Disordered" evidence="2">
    <location>
        <begin position="752"/>
        <end position="792"/>
    </location>
</feature>
<feature type="region of interest" description="Disordered" evidence="2">
    <location>
        <begin position="1"/>
        <end position="97"/>
    </location>
</feature>
<dbReference type="Pfam" id="PF04082">
    <property type="entry name" value="Fungal_trans"/>
    <property type="match status" value="1"/>
</dbReference>
<proteinExistence type="predicted"/>
<dbReference type="InterPro" id="IPR050987">
    <property type="entry name" value="AtrR-like"/>
</dbReference>
<protein>
    <recommendedName>
        <fullName evidence="3">Xylanolytic transcriptional activator regulatory domain-containing protein</fullName>
    </recommendedName>
</protein>
<evidence type="ECO:0000256" key="1">
    <source>
        <dbReference type="ARBA" id="ARBA00023242"/>
    </source>
</evidence>
<dbReference type="GO" id="GO:0003700">
    <property type="term" value="F:DNA-binding transcription factor activity"/>
    <property type="evidence" value="ECO:0007669"/>
    <property type="project" value="InterPro"/>
</dbReference>
<feature type="domain" description="Xylanolytic transcriptional activator regulatory" evidence="3">
    <location>
        <begin position="391"/>
        <end position="464"/>
    </location>
</feature>
<dbReference type="GO" id="GO:0006351">
    <property type="term" value="P:DNA-templated transcription"/>
    <property type="evidence" value="ECO:0007669"/>
    <property type="project" value="InterPro"/>
</dbReference>
<organism evidence="4 5">
    <name type="scientific">Verticillium longisporum</name>
    <name type="common">Verticillium dahliae var. longisporum</name>
    <dbReference type="NCBI Taxonomy" id="100787"/>
    <lineage>
        <taxon>Eukaryota</taxon>
        <taxon>Fungi</taxon>
        <taxon>Dikarya</taxon>
        <taxon>Ascomycota</taxon>
        <taxon>Pezizomycotina</taxon>
        <taxon>Sordariomycetes</taxon>
        <taxon>Hypocreomycetidae</taxon>
        <taxon>Glomerellales</taxon>
        <taxon>Plectosphaerellaceae</taxon>
        <taxon>Verticillium</taxon>
    </lineage>
</organism>
<feature type="compositionally biased region" description="Low complexity" evidence="2">
    <location>
        <begin position="14"/>
        <end position="29"/>
    </location>
</feature>
<gene>
    <name evidence="4" type="ORF">BN1723_006207</name>
</gene>
<evidence type="ECO:0000313" key="5">
    <source>
        <dbReference type="Proteomes" id="UP000045706"/>
    </source>
</evidence>
<feature type="compositionally biased region" description="Basic and acidic residues" evidence="2">
    <location>
        <begin position="150"/>
        <end position="165"/>
    </location>
</feature>